<evidence type="ECO:0000313" key="1">
    <source>
        <dbReference type="EMBL" id="KAJ8011032.1"/>
    </source>
</evidence>
<organism evidence="1 2">
    <name type="scientific">Dallia pectoralis</name>
    <name type="common">Alaska blackfish</name>
    <dbReference type="NCBI Taxonomy" id="75939"/>
    <lineage>
        <taxon>Eukaryota</taxon>
        <taxon>Metazoa</taxon>
        <taxon>Chordata</taxon>
        <taxon>Craniata</taxon>
        <taxon>Vertebrata</taxon>
        <taxon>Euteleostomi</taxon>
        <taxon>Actinopterygii</taxon>
        <taxon>Neopterygii</taxon>
        <taxon>Teleostei</taxon>
        <taxon>Protacanthopterygii</taxon>
        <taxon>Esociformes</taxon>
        <taxon>Umbridae</taxon>
        <taxon>Dallia</taxon>
    </lineage>
</organism>
<sequence>MDVQVTIDWWFFLLLFVLPVRTIQSEGCQCPGATILAQFPSSPPAEACCLNYSGSMLDHVPWVRLNNRPKLQILDLSHCNMTTIDLQEDTWTSTSPLQEVYLGHNQLASLPEGFMSHLPNLRVLELGMNHLRELPEDFLQGSDHLQELDLRGNLLRSLPASVLSLPGLERLELGANPWDCSCSLIEGLDNNNHNSSLQSIVGNISCASPSSLVGRLVWSVPPGDVCRPMGLTVLFILLPLLILLCLVSCWCCGRTKNRKEPSAFGPSKKKPSHLPNGHHHHHHHHHQPCLKPPGGGTGDITMEGLLNNQLLLRPSSTLLGSIRDIYEEVEIKLGSVESPAPSSPSAGSSFTEGVLAGPGSQDEGLEVGQNRAADLDAVSVTEVMKDSADREKAYMTQSTKYYSLVPGMELDGSEHSSEHGWRGSIYKLLYKEFLLFCLLYSFFSVFYRCFLTEKQQVLFEDVAIYCDQFANFIPMSFVLGFYVTLAFNRWWGQYTSFPLPDNLMMVVSGNVHGVDERGRLLRRTLMRYANLSSVLILRSISTRVRRRFPTLEHVVEAGFMTPLELTKLEGLYSDFNKYWMPLTWFTNLASQARQEGRIRDDMALRLLMDELNNYRGKCSLLFHYDWISIPLVYTQVVTVAVYSYFGFCLISRQFLNPEKGYKGHQLDLYVPIFTLLQFFFYAGWLKVGELIINPFGEDDDDFETNQLIDRNIQVSMLAVDDMHQNLPPTEKDKFWVESKFSVPYTNSTVAETHRPTFMGSTYDMRMSKEDQTVHQNTDTPVLSRYLPVSQRGSLGSVFTCHAQEIPGGMPGVQGAPLGVLLTRLRGGSFDSGRDLSSKPFIYKNGREDTENELKDVSLIRDRQMEASCQ</sequence>
<name>A0ACC2H587_DALPE</name>
<evidence type="ECO:0000313" key="2">
    <source>
        <dbReference type="Proteomes" id="UP001157502"/>
    </source>
</evidence>
<reference evidence="1" key="1">
    <citation type="submission" date="2021-05" db="EMBL/GenBank/DDBJ databases">
        <authorList>
            <person name="Pan Q."/>
            <person name="Jouanno E."/>
            <person name="Zahm M."/>
            <person name="Klopp C."/>
            <person name="Cabau C."/>
            <person name="Louis A."/>
            <person name="Berthelot C."/>
            <person name="Parey E."/>
            <person name="Roest Crollius H."/>
            <person name="Montfort J."/>
            <person name="Robinson-Rechavi M."/>
            <person name="Bouchez O."/>
            <person name="Lampietro C."/>
            <person name="Lopez Roques C."/>
            <person name="Donnadieu C."/>
            <person name="Postlethwait J."/>
            <person name="Bobe J."/>
            <person name="Dillon D."/>
            <person name="Chandos A."/>
            <person name="von Hippel F."/>
            <person name="Guiguen Y."/>
        </authorList>
    </citation>
    <scope>NUCLEOTIDE SEQUENCE</scope>
    <source>
        <strain evidence="1">YG-Jan2019</strain>
    </source>
</reference>
<gene>
    <name evidence="1" type="ORF">DPEC_G00053980</name>
</gene>
<proteinExistence type="predicted"/>
<comment type="caution">
    <text evidence="1">The sequence shown here is derived from an EMBL/GenBank/DDBJ whole genome shotgun (WGS) entry which is preliminary data.</text>
</comment>
<dbReference type="Proteomes" id="UP001157502">
    <property type="component" value="Chromosome 5"/>
</dbReference>
<dbReference type="EMBL" id="CM055732">
    <property type="protein sequence ID" value="KAJ8011032.1"/>
    <property type="molecule type" value="Genomic_DNA"/>
</dbReference>
<protein>
    <submittedName>
        <fullName evidence="1">Uncharacterized protein</fullName>
    </submittedName>
</protein>
<keyword evidence="2" id="KW-1185">Reference proteome</keyword>
<accession>A0ACC2H587</accession>